<proteinExistence type="predicted"/>
<dbReference type="RefSeq" id="WP_217315313.1">
    <property type="nucleotide sequence ID" value="NZ_JAHOEA010000122.1"/>
</dbReference>
<dbReference type="Proteomes" id="UP001196765">
    <property type="component" value="Unassembled WGS sequence"/>
</dbReference>
<dbReference type="EMBL" id="JAHOEI010000140">
    <property type="protein sequence ID" value="MBV3389296.1"/>
    <property type="molecule type" value="Genomic_DNA"/>
</dbReference>
<evidence type="ECO:0000313" key="4">
    <source>
        <dbReference type="Proteomes" id="UP001196765"/>
    </source>
</evidence>
<name>A0AAW4N6Q5_9BACT</name>
<dbReference type="AlphaFoldDB" id="A0AAW4N6Q5"/>
<feature type="chain" id="PRO_5043318943" evidence="1">
    <location>
        <begin position="21"/>
        <end position="263"/>
    </location>
</feature>
<comment type="caution">
    <text evidence="3">The sequence shown here is derived from an EMBL/GenBank/DDBJ whole genome shotgun (WGS) entry which is preliminary data.</text>
</comment>
<organism evidence="3 4">
    <name type="scientific">Segatella copri</name>
    <dbReference type="NCBI Taxonomy" id="165179"/>
    <lineage>
        <taxon>Bacteria</taxon>
        <taxon>Pseudomonadati</taxon>
        <taxon>Bacteroidota</taxon>
        <taxon>Bacteroidia</taxon>
        <taxon>Bacteroidales</taxon>
        <taxon>Prevotellaceae</taxon>
        <taxon>Segatella</taxon>
    </lineage>
</organism>
<dbReference type="Pfam" id="PF02368">
    <property type="entry name" value="Big_2"/>
    <property type="match status" value="1"/>
</dbReference>
<sequence>MKIRMISMALAALLCLASCSDDDSGIQLTEDEVVGDIITGKQIVINTLTTYTDSGSKVNVNGAKGKVSATSSDDSVAKVSCSSKESEKEIYVSGVSEGNATITVTDSDGNSAILKVEVKNWTARWMIYKTMYVVNRKCLVEGVSSKDSAAIAADAIENDKYNKYYTFRNPTYFGVITKRLTITDSEGNTRMEGELNIQQNADNTEVWYLLPFKDYRAVVLATFYSDGESIFKDVTDNYKKTYPHIKKVELQAICAIEELEPDK</sequence>
<keyword evidence="1" id="KW-0732">Signal</keyword>
<reference evidence="3" key="1">
    <citation type="submission" date="2021-06" db="EMBL/GenBank/DDBJ databases">
        <title>Collection of gut derived symbiotic bacterial strains cultured from healthy donors.</title>
        <authorList>
            <person name="Lin H."/>
            <person name="Littmann E."/>
            <person name="Pamer E.G."/>
        </authorList>
    </citation>
    <scope>NUCLEOTIDE SEQUENCE</scope>
    <source>
        <strain evidence="3">MSK.21.74</strain>
    </source>
</reference>
<dbReference type="InterPro" id="IPR003343">
    <property type="entry name" value="Big_2"/>
</dbReference>
<evidence type="ECO:0000313" key="3">
    <source>
        <dbReference type="EMBL" id="MBV3389296.1"/>
    </source>
</evidence>
<accession>A0AAW4N6Q5</accession>
<evidence type="ECO:0000256" key="1">
    <source>
        <dbReference type="SAM" id="SignalP"/>
    </source>
</evidence>
<feature type="signal peptide" evidence="1">
    <location>
        <begin position="1"/>
        <end position="20"/>
    </location>
</feature>
<protein>
    <submittedName>
        <fullName evidence="3">Ig-like domain-containing protein</fullName>
    </submittedName>
</protein>
<gene>
    <name evidence="3" type="ORF">KSW82_16380</name>
</gene>
<feature type="domain" description="BIG2" evidence="2">
    <location>
        <begin position="62"/>
        <end position="112"/>
    </location>
</feature>
<evidence type="ECO:0000259" key="2">
    <source>
        <dbReference type="Pfam" id="PF02368"/>
    </source>
</evidence>